<dbReference type="GO" id="GO:0005737">
    <property type="term" value="C:cytoplasm"/>
    <property type="evidence" value="ECO:0007669"/>
    <property type="project" value="TreeGrafter"/>
</dbReference>
<feature type="domain" description="Sialidase" evidence="1">
    <location>
        <begin position="49"/>
        <end position="340"/>
    </location>
</feature>
<dbReference type="GO" id="GO:0006689">
    <property type="term" value="P:ganglioside catabolic process"/>
    <property type="evidence" value="ECO:0007669"/>
    <property type="project" value="TreeGrafter"/>
</dbReference>
<dbReference type="AlphaFoldDB" id="A0A381UPQ8"/>
<gene>
    <name evidence="2" type="ORF">METZ01_LOCUS82993</name>
</gene>
<dbReference type="InterPro" id="IPR011040">
    <property type="entry name" value="Sialidase"/>
</dbReference>
<evidence type="ECO:0000313" key="2">
    <source>
        <dbReference type="EMBL" id="SVA30139.1"/>
    </source>
</evidence>
<dbReference type="InterPro" id="IPR036278">
    <property type="entry name" value="Sialidase_sf"/>
</dbReference>
<dbReference type="EMBL" id="UINC01006873">
    <property type="protein sequence ID" value="SVA30139.1"/>
    <property type="molecule type" value="Genomic_DNA"/>
</dbReference>
<dbReference type="GO" id="GO:0004308">
    <property type="term" value="F:exo-alpha-sialidase activity"/>
    <property type="evidence" value="ECO:0007669"/>
    <property type="project" value="InterPro"/>
</dbReference>
<proteinExistence type="predicted"/>
<accession>A0A381UPQ8</accession>
<evidence type="ECO:0000259" key="1">
    <source>
        <dbReference type="Pfam" id="PF13088"/>
    </source>
</evidence>
<dbReference type="SUPFAM" id="SSF50939">
    <property type="entry name" value="Sialidases"/>
    <property type="match status" value="1"/>
</dbReference>
<reference evidence="2" key="1">
    <citation type="submission" date="2018-05" db="EMBL/GenBank/DDBJ databases">
        <authorList>
            <person name="Lanie J.A."/>
            <person name="Ng W.-L."/>
            <person name="Kazmierczak K.M."/>
            <person name="Andrzejewski T.M."/>
            <person name="Davidsen T.M."/>
            <person name="Wayne K.J."/>
            <person name="Tettelin H."/>
            <person name="Glass J.I."/>
            <person name="Rusch D."/>
            <person name="Podicherti R."/>
            <person name="Tsui H.-C.T."/>
            <person name="Winkler M.E."/>
        </authorList>
    </citation>
    <scope>NUCLEOTIDE SEQUENCE</scope>
</reference>
<organism evidence="2">
    <name type="scientific">marine metagenome</name>
    <dbReference type="NCBI Taxonomy" id="408172"/>
    <lineage>
        <taxon>unclassified sequences</taxon>
        <taxon>metagenomes</taxon>
        <taxon>ecological metagenomes</taxon>
    </lineage>
</organism>
<dbReference type="GO" id="GO:0009313">
    <property type="term" value="P:oligosaccharide catabolic process"/>
    <property type="evidence" value="ECO:0007669"/>
    <property type="project" value="TreeGrafter"/>
</dbReference>
<feature type="non-terminal residue" evidence="2">
    <location>
        <position position="1"/>
    </location>
</feature>
<protein>
    <recommendedName>
        <fullName evidence="1">Sialidase domain-containing protein</fullName>
    </recommendedName>
</protein>
<dbReference type="PANTHER" id="PTHR10628:SF30">
    <property type="entry name" value="EXO-ALPHA-SIALIDASE"/>
    <property type="match status" value="1"/>
</dbReference>
<sequence>LKIKSYKIIFFLLFFSFNIYSQNLNYIFKSGKEGYKCFRIPTIIKSKNGTVLAFAEGRKNSCSDTSDIDIVLKKSYDNGLTWSKLQVIWNDGKNTCGNPSPVVDNESGRISLLSTWNLGTDHEWEIIQQKSKDTRRVFLIHSIDNGETWTKPKEITSTVKKPNWTWYATGPVNGIQLKKGKKKGRLIIPCDHIESESKKYFSHIIFSDNGGLDWKLGGSTNQDKVNECTVVELTNGTLVLNMRNYTDDRLRKMSISEDQGKSWSKIYSDNLLIEPVCQASMISIKRPLRREIIAFSNPNSKTNREKMSLKLSLDKTKTWSKTILLHNGPSAYSNLIQLNNKEIGCLFEGGNKSPYEGIAFKKILIKDLLSN</sequence>
<dbReference type="PANTHER" id="PTHR10628">
    <property type="entry name" value="SIALIDASE"/>
    <property type="match status" value="1"/>
</dbReference>
<dbReference type="Pfam" id="PF13088">
    <property type="entry name" value="BNR_2"/>
    <property type="match status" value="1"/>
</dbReference>
<name>A0A381UPQ8_9ZZZZ</name>
<dbReference type="CDD" id="cd15482">
    <property type="entry name" value="Sialidase_non-viral"/>
    <property type="match status" value="1"/>
</dbReference>
<dbReference type="Gene3D" id="2.120.10.10">
    <property type="match status" value="1"/>
</dbReference>
<dbReference type="InterPro" id="IPR026856">
    <property type="entry name" value="Sialidase_fam"/>
</dbReference>
<dbReference type="GO" id="GO:0016020">
    <property type="term" value="C:membrane"/>
    <property type="evidence" value="ECO:0007669"/>
    <property type="project" value="TreeGrafter"/>
</dbReference>